<accession>A0AAV4XF82</accession>
<keyword evidence="2" id="KW-1185">Reference proteome</keyword>
<dbReference type="AlphaFoldDB" id="A0AAV4XF82"/>
<gene>
    <name evidence="1" type="ORF">CEXT_601381</name>
</gene>
<organism evidence="1 2">
    <name type="scientific">Caerostris extrusa</name>
    <name type="common">Bark spider</name>
    <name type="synonym">Caerostris bankana</name>
    <dbReference type="NCBI Taxonomy" id="172846"/>
    <lineage>
        <taxon>Eukaryota</taxon>
        <taxon>Metazoa</taxon>
        <taxon>Ecdysozoa</taxon>
        <taxon>Arthropoda</taxon>
        <taxon>Chelicerata</taxon>
        <taxon>Arachnida</taxon>
        <taxon>Araneae</taxon>
        <taxon>Araneomorphae</taxon>
        <taxon>Entelegynae</taxon>
        <taxon>Araneoidea</taxon>
        <taxon>Araneidae</taxon>
        <taxon>Caerostris</taxon>
    </lineage>
</organism>
<name>A0AAV4XF82_CAEEX</name>
<reference evidence="1 2" key="1">
    <citation type="submission" date="2021-06" db="EMBL/GenBank/DDBJ databases">
        <title>Caerostris extrusa draft genome.</title>
        <authorList>
            <person name="Kono N."/>
            <person name="Arakawa K."/>
        </authorList>
    </citation>
    <scope>NUCLEOTIDE SEQUENCE [LARGE SCALE GENOMIC DNA]</scope>
</reference>
<evidence type="ECO:0000313" key="2">
    <source>
        <dbReference type="Proteomes" id="UP001054945"/>
    </source>
</evidence>
<comment type="caution">
    <text evidence="1">The sequence shown here is derived from an EMBL/GenBank/DDBJ whole genome shotgun (WGS) entry which is preliminary data.</text>
</comment>
<proteinExistence type="predicted"/>
<dbReference type="Proteomes" id="UP001054945">
    <property type="component" value="Unassembled WGS sequence"/>
</dbReference>
<protein>
    <submittedName>
        <fullName evidence="1">Uncharacterized protein</fullName>
    </submittedName>
</protein>
<dbReference type="EMBL" id="BPLR01000294">
    <property type="protein sequence ID" value="GIY93700.1"/>
    <property type="molecule type" value="Genomic_DNA"/>
</dbReference>
<sequence length="97" mass="11169">MVKVSVFILLTPSKTETATNPLHFWVVLFTISLFEAKHDSLLFTRLIEELRRVNDFVEREQRLEFESVQIYADLEPLLATLEVILQIAVANSSSFSL</sequence>
<evidence type="ECO:0000313" key="1">
    <source>
        <dbReference type="EMBL" id="GIY93700.1"/>
    </source>
</evidence>